<feature type="transmembrane region" description="Helical" evidence="2">
    <location>
        <begin position="40"/>
        <end position="61"/>
    </location>
</feature>
<dbReference type="STRING" id="29343.CCDG5_0719"/>
<keyword evidence="2" id="KW-0472">Membrane</keyword>
<organism evidence="4 5">
    <name type="scientific">[Clostridium] cellulosi</name>
    <dbReference type="NCBI Taxonomy" id="29343"/>
    <lineage>
        <taxon>Bacteria</taxon>
        <taxon>Bacillati</taxon>
        <taxon>Bacillota</taxon>
        <taxon>Clostridia</taxon>
        <taxon>Eubacteriales</taxon>
        <taxon>Oscillospiraceae</taxon>
        <taxon>Oscillospiraceae incertae sedis</taxon>
    </lineage>
</organism>
<dbReference type="AlphaFoldDB" id="A0A078KN34"/>
<evidence type="ECO:0000259" key="3">
    <source>
        <dbReference type="Pfam" id="PF02397"/>
    </source>
</evidence>
<evidence type="ECO:0000256" key="2">
    <source>
        <dbReference type="SAM" id="Phobius"/>
    </source>
</evidence>
<gene>
    <name evidence="4" type="ORF">CCDG5_0719</name>
</gene>
<keyword evidence="4" id="KW-0808">Transferase</keyword>
<proteinExistence type="inferred from homology"/>
<keyword evidence="5" id="KW-1185">Reference proteome</keyword>
<evidence type="ECO:0000313" key="4">
    <source>
        <dbReference type="EMBL" id="CDZ23848.1"/>
    </source>
</evidence>
<comment type="similarity">
    <text evidence="1">Belongs to the bacterial sugar transferase family.</text>
</comment>
<dbReference type="GO" id="GO:0016780">
    <property type="term" value="F:phosphotransferase activity, for other substituted phosphate groups"/>
    <property type="evidence" value="ECO:0007669"/>
    <property type="project" value="TreeGrafter"/>
</dbReference>
<dbReference type="InterPro" id="IPR003362">
    <property type="entry name" value="Bact_transf"/>
</dbReference>
<dbReference type="KEGG" id="ccel:CCDG5_0719"/>
<dbReference type="HOGENOM" id="CLU_024920_1_2_9"/>
<protein>
    <submittedName>
        <fullName evidence="4">Sugar transferase</fullName>
    </submittedName>
</protein>
<evidence type="ECO:0000313" key="5">
    <source>
        <dbReference type="Proteomes" id="UP000032431"/>
    </source>
</evidence>
<reference evidence="5" key="1">
    <citation type="submission" date="2014-07" db="EMBL/GenBank/DDBJ databases">
        <authorList>
            <person name="Wibberg D."/>
        </authorList>
    </citation>
    <scope>NUCLEOTIDE SEQUENCE [LARGE SCALE GENOMIC DNA]</scope>
    <source>
        <strain evidence="5">DG5</strain>
    </source>
</reference>
<dbReference type="EMBL" id="LM995447">
    <property type="protein sequence ID" value="CDZ23848.1"/>
    <property type="molecule type" value="Genomic_DNA"/>
</dbReference>
<dbReference type="PANTHER" id="PTHR30576:SF20">
    <property type="entry name" value="QUINOVOSAMINEPHOSPHOTRANSFERAE-RELATED"/>
    <property type="match status" value="1"/>
</dbReference>
<dbReference type="PATRIC" id="fig|29343.3.peg.753"/>
<accession>A0A078KN34</accession>
<feature type="domain" description="Bacterial sugar transferase" evidence="3">
    <location>
        <begin position="35"/>
        <end position="226"/>
    </location>
</feature>
<keyword evidence="2" id="KW-1133">Transmembrane helix</keyword>
<evidence type="ECO:0000256" key="1">
    <source>
        <dbReference type="ARBA" id="ARBA00006464"/>
    </source>
</evidence>
<dbReference type="Pfam" id="PF02397">
    <property type="entry name" value="Bac_transf"/>
    <property type="match status" value="1"/>
</dbReference>
<name>A0A078KN34_9FIRM</name>
<dbReference type="PANTHER" id="PTHR30576">
    <property type="entry name" value="COLANIC BIOSYNTHESIS UDP-GLUCOSE LIPID CARRIER TRANSFERASE"/>
    <property type="match status" value="1"/>
</dbReference>
<keyword evidence="2" id="KW-0812">Transmembrane</keyword>
<sequence>MSQTQFVKFRQNMLDKSLDPYREHLKNHAAGLVAKRVFDIFASLLCIIVMFPFFLIAVAMVKTTKGPVFYRQLRVGKDCRELYVLKLRTMVVGADKSGEITVGSTDSRITRVGRILRATNFDEFPQLFQVLAGSMSIVGVRPEVPHYVELYTPEDYATLLMKPGLTSPVAIAYRHENDMLAGCDDPERKYVEEILPAKMKLNRQYVQEFSFLNDLKIIGRSFKCIFEKDEMLNKQN</sequence>
<dbReference type="Proteomes" id="UP000032431">
    <property type="component" value="Chromosome I"/>
</dbReference>